<feature type="non-terminal residue" evidence="1">
    <location>
        <position position="1"/>
    </location>
</feature>
<reference evidence="1" key="1">
    <citation type="submission" date="2021-06" db="EMBL/GenBank/DDBJ databases">
        <authorList>
            <person name="Kallberg Y."/>
            <person name="Tangrot J."/>
            <person name="Rosling A."/>
        </authorList>
    </citation>
    <scope>NUCLEOTIDE SEQUENCE</scope>
    <source>
        <strain evidence="1">MA461A</strain>
    </source>
</reference>
<evidence type="ECO:0000313" key="2">
    <source>
        <dbReference type="Proteomes" id="UP000789920"/>
    </source>
</evidence>
<name>A0ACA9RZ70_9GLOM</name>
<proteinExistence type="predicted"/>
<dbReference type="EMBL" id="CAJVQC010076291">
    <property type="protein sequence ID" value="CAG8814584.1"/>
    <property type="molecule type" value="Genomic_DNA"/>
</dbReference>
<accession>A0ACA9RZ70</accession>
<dbReference type="Proteomes" id="UP000789920">
    <property type="component" value="Unassembled WGS sequence"/>
</dbReference>
<gene>
    <name evidence="1" type="ORF">RPERSI_LOCUS24020</name>
</gene>
<comment type="caution">
    <text evidence="1">The sequence shown here is derived from an EMBL/GenBank/DDBJ whole genome shotgun (WGS) entry which is preliminary data.</text>
</comment>
<sequence length="61" mass="7406">KEYLMNILFWTFDKNLPHERSEFREEMPKCYTKLAKRNLESDSNIRPIANKTIKIDQEAIF</sequence>
<protein>
    <submittedName>
        <fullName evidence="1">22723_t:CDS:1</fullName>
    </submittedName>
</protein>
<keyword evidence="2" id="KW-1185">Reference proteome</keyword>
<organism evidence="1 2">
    <name type="scientific">Racocetra persica</name>
    <dbReference type="NCBI Taxonomy" id="160502"/>
    <lineage>
        <taxon>Eukaryota</taxon>
        <taxon>Fungi</taxon>
        <taxon>Fungi incertae sedis</taxon>
        <taxon>Mucoromycota</taxon>
        <taxon>Glomeromycotina</taxon>
        <taxon>Glomeromycetes</taxon>
        <taxon>Diversisporales</taxon>
        <taxon>Gigasporaceae</taxon>
        <taxon>Racocetra</taxon>
    </lineage>
</organism>
<evidence type="ECO:0000313" key="1">
    <source>
        <dbReference type="EMBL" id="CAG8814584.1"/>
    </source>
</evidence>